<keyword evidence="2" id="KW-1185">Reference proteome</keyword>
<organism evidence="1 2">
    <name type="scientific">Desulfobotulus mexicanus</name>
    <dbReference type="NCBI Taxonomy" id="2586642"/>
    <lineage>
        <taxon>Bacteria</taxon>
        <taxon>Pseudomonadati</taxon>
        <taxon>Thermodesulfobacteriota</taxon>
        <taxon>Desulfobacteria</taxon>
        <taxon>Desulfobacterales</taxon>
        <taxon>Desulfobacteraceae</taxon>
        <taxon>Desulfobotulus</taxon>
    </lineage>
</organism>
<sequence length="95" mass="10857">MIEDKKMTFMEIEDARKNKIEDEKLETILASVDTIVVSSGKKILIFNNTLSEKQLFTDKIKGPGGNLRAPALSFNNTLIVGFHEEMYDRFLFLSK</sequence>
<evidence type="ECO:0000313" key="1">
    <source>
        <dbReference type="EMBL" id="TYT74156.1"/>
    </source>
</evidence>
<evidence type="ECO:0000313" key="2">
    <source>
        <dbReference type="Proteomes" id="UP000321899"/>
    </source>
</evidence>
<dbReference type="OrthoDB" id="7063904at2"/>
<comment type="caution">
    <text evidence="1">The sequence shown here is derived from an EMBL/GenBank/DDBJ whole genome shotgun (WGS) entry which is preliminary data.</text>
</comment>
<proteinExistence type="predicted"/>
<gene>
    <name evidence="1" type="ORF">FIM25_11260</name>
</gene>
<accession>A0A5S5MEI0</accession>
<protein>
    <submittedName>
        <fullName evidence="1">Uncharacterized protein</fullName>
    </submittedName>
</protein>
<dbReference type="AlphaFoldDB" id="A0A5S5MEI0"/>
<reference evidence="1 2" key="1">
    <citation type="submission" date="2019-06" db="EMBL/GenBank/DDBJ databases">
        <title>Desulfobotulus mexicanus sp. nov., a novel sulfate-reducing bacterium isolated from the sediment of an alkaline crater lake in Mexico.</title>
        <authorList>
            <person name="Hirschler-Rea A."/>
        </authorList>
    </citation>
    <scope>NUCLEOTIDE SEQUENCE [LARGE SCALE GENOMIC DNA]</scope>
    <source>
        <strain evidence="1 2">PAR22N</strain>
    </source>
</reference>
<name>A0A5S5MEI0_9BACT</name>
<dbReference type="Proteomes" id="UP000321899">
    <property type="component" value="Unassembled WGS sequence"/>
</dbReference>
<dbReference type="EMBL" id="VDMB01000014">
    <property type="protein sequence ID" value="TYT74156.1"/>
    <property type="molecule type" value="Genomic_DNA"/>
</dbReference>